<gene>
    <name evidence="2" type="ORF">DEACI_1031</name>
    <name evidence="3" type="ORF">DEACI_2370</name>
</gene>
<protein>
    <submittedName>
        <fullName evidence="2">Uncharacterized protein</fullName>
    </submittedName>
</protein>
<dbReference type="KEGG" id="aacx:DEACI_1031"/>
<sequence length="32" mass="3712">MFKAGRKESLSRDGEKFKLGREESLSRGEKRV</sequence>
<reference evidence="3" key="1">
    <citation type="submission" date="2014-11" db="EMBL/GenBank/DDBJ databases">
        <authorList>
            <person name="Hornung B.V."/>
        </authorList>
    </citation>
    <scope>NUCLEOTIDE SEQUENCE</scope>
    <source>
        <strain evidence="3">INE</strain>
    </source>
</reference>
<dbReference type="EMBL" id="LR746496">
    <property type="protein sequence ID" value="CAA7600378.1"/>
    <property type="molecule type" value="Genomic_DNA"/>
</dbReference>
<evidence type="ECO:0000313" key="2">
    <source>
        <dbReference type="EMBL" id="CAA7600378.1"/>
    </source>
</evidence>
<accession>A0A8S0W249</accession>
<dbReference type="AlphaFoldDB" id="A0A8S0W249"/>
<evidence type="ECO:0000256" key="1">
    <source>
        <dbReference type="SAM" id="MobiDB-lite"/>
    </source>
</evidence>
<reference evidence="2" key="2">
    <citation type="submission" date="2020-01" db="EMBL/GenBank/DDBJ databases">
        <authorList>
            <person name="Hornung B."/>
        </authorList>
    </citation>
    <scope>NUCLEOTIDE SEQUENCE</scope>
    <source>
        <strain evidence="2">PacBioINE</strain>
    </source>
</reference>
<dbReference type="Proteomes" id="UP000836597">
    <property type="component" value="Chromosome"/>
</dbReference>
<name>A0A8S0W249_9FIRM</name>
<dbReference type="EMBL" id="CDGJ01000068">
    <property type="protein sequence ID" value="CEJ07900.1"/>
    <property type="molecule type" value="Genomic_DNA"/>
</dbReference>
<evidence type="ECO:0000313" key="4">
    <source>
        <dbReference type="Proteomes" id="UP001071230"/>
    </source>
</evidence>
<evidence type="ECO:0000313" key="3">
    <source>
        <dbReference type="EMBL" id="CEJ07900.1"/>
    </source>
</evidence>
<keyword evidence="4" id="KW-1185">Reference proteome</keyword>
<dbReference type="Proteomes" id="UP001071230">
    <property type="component" value="Unassembled WGS sequence"/>
</dbReference>
<proteinExistence type="predicted"/>
<feature type="region of interest" description="Disordered" evidence="1">
    <location>
        <begin position="1"/>
        <end position="32"/>
    </location>
</feature>
<organism evidence="2">
    <name type="scientific">Acididesulfobacillus acetoxydans</name>
    <dbReference type="NCBI Taxonomy" id="1561005"/>
    <lineage>
        <taxon>Bacteria</taxon>
        <taxon>Bacillati</taxon>
        <taxon>Bacillota</taxon>
        <taxon>Clostridia</taxon>
        <taxon>Eubacteriales</taxon>
        <taxon>Peptococcaceae</taxon>
        <taxon>Acididesulfobacillus</taxon>
    </lineage>
</organism>